<reference evidence="1 2" key="1">
    <citation type="submission" date="2019-06" db="EMBL/GenBank/DDBJ databases">
        <title>Sequencing the genomes of 1000 actinobacteria strains.</title>
        <authorList>
            <person name="Klenk H.-P."/>
        </authorList>
    </citation>
    <scope>NUCLEOTIDE SEQUENCE [LARGE SCALE GENOMIC DNA]</scope>
    <source>
        <strain evidence="1 2">DSM 45928</strain>
    </source>
</reference>
<sequence length="326" mass="37732">MRSKASSFVHVLSTRIGIGVYDEAWFDYRLTLFSAITVPSMMAQSSQDFIWQLVVDKRMPPRARARFDEIMKPVENARIIEVEFKTDFRKVIVKSAKAYAAEQDAEYVLSSRLDDDDALHVKAFERLQTETERFFAESEHEYAAFSLNVGCMWLPSHARGYTRYHDSHSLGLSLLEPVDAARSVYGYPHRELKQRVTPRGAYVRGIDGNQLWWLYAAHTIADSDKGDGKRHGHILNHQHGYSVDEKLIEQFGLVPEQVARLREVTEPTPRRATKFLSLRARDTEKEIKELRTKLRKGPGRLQRVHLRRKLARLERVRVRAGSRIVE</sequence>
<dbReference type="Proteomes" id="UP000317043">
    <property type="component" value="Unassembled WGS sequence"/>
</dbReference>
<protein>
    <submittedName>
        <fullName evidence="1">Putative rhamnosyltransferase</fullName>
    </submittedName>
</protein>
<dbReference type="OrthoDB" id="5173582at2"/>
<keyword evidence="1" id="KW-0808">Transferase</keyword>
<proteinExistence type="predicted"/>
<evidence type="ECO:0000313" key="1">
    <source>
        <dbReference type="EMBL" id="TQL78056.1"/>
    </source>
</evidence>
<keyword evidence="2" id="KW-1185">Reference proteome</keyword>
<dbReference type="EMBL" id="VFOW01000001">
    <property type="protein sequence ID" value="TQL78056.1"/>
    <property type="molecule type" value="Genomic_DNA"/>
</dbReference>
<dbReference type="Pfam" id="PF11316">
    <property type="entry name" value="Rhamno_transf"/>
    <property type="match status" value="1"/>
</dbReference>
<dbReference type="GO" id="GO:0016740">
    <property type="term" value="F:transferase activity"/>
    <property type="evidence" value="ECO:0007669"/>
    <property type="project" value="UniProtKB-KW"/>
</dbReference>
<accession>A0A543AZS5</accession>
<name>A0A543AZS5_9ACTN</name>
<dbReference type="AlphaFoldDB" id="A0A543AZS5"/>
<dbReference type="InParanoid" id="A0A543AZS5"/>
<gene>
    <name evidence="1" type="ORF">FB566_3632</name>
</gene>
<dbReference type="InterPro" id="IPR021466">
    <property type="entry name" value="Put_rhamnosyl_transferase"/>
</dbReference>
<organism evidence="1 2">
    <name type="scientific">Stackebrandtia endophytica</name>
    <dbReference type="NCBI Taxonomy" id="1496996"/>
    <lineage>
        <taxon>Bacteria</taxon>
        <taxon>Bacillati</taxon>
        <taxon>Actinomycetota</taxon>
        <taxon>Actinomycetes</taxon>
        <taxon>Glycomycetales</taxon>
        <taxon>Glycomycetaceae</taxon>
        <taxon>Stackebrandtia</taxon>
    </lineage>
</organism>
<comment type="caution">
    <text evidence="1">The sequence shown here is derived from an EMBL/GenBank/DDBJ whole genome shotgun (WGS) entry which is preliminary data.</text>
</comment>
<evidence type="ECO:0000313" key="2">
    <source>
        <dbReference type="Proteomes" id="UP000317043"/>
    </source>
</evidence>